<dbReference type="PANTHER" id="PTHR45756">
    <property type="entry name" value="PALMITOYLTRANSFERASE"/>
    <property type="match status" value="1"/>
</dbReference>
<dbReference type="AlphaFoldDB" id="A0A7G2CRT6"/>
<feature type="compositionally biased region" description="Polar residues" evidence="1">
    <location>
        <begin position="305"/>
        <end position="314"/>
    </location>
</feature>
<feature type="transmembrane region" description="Helical" evidence="2">
    <location>
        <begin position="248"/>
        <end position="273"/>
    </location>
</feature>
<dbReference type="InterPro" id="IPR053215">
    <property type="entry name" value="TKL_Ser/Thr_kinase"/>
</dbReference>
<accession>A0A7G2CRT6</accession>
<protein>
    <submittedName>
        <fullName evidence="3">Uncharacterized protein</fullName>
    </submittedName>
</protein>
<keyword evidence="2" id="KW-0812">Transmembrane</keyword>
<sequence length="314" mass="32659">MSCVTCPDSNCVSCSADNTCDGCQGTYQLSKDHTSCQTFVSGCAEYDNTGCASCPDNKVLSVGIPIKCVSCNVDNCDKCSDDDVCYTCKEGYSTIGNGAACTKTIDNCFSYTDDGLCASCLGPLLGPYLEVSLDGKSCISCEVSGCDKCSSTDYCGQCDAGLTVSADGKTCAACAIKDCQSCENLDKCHACLNGFSATVDKTRCVTSVRNCAEHTLDGCNRCSTGFHKVNGECVPDSVEKKRDNGAPWWAWLILGLGLAVIVAVVVVVAVCLYRRRAAVAAAAAAPYAGAAKGKDKDEGNEPADDNSQSTPYGG</sequence>
<keyword evidence="4" id="KW-1185">Reference proteome</keyword>
<gene>
    <name evidence="3" type="ORF">ADEAN_000922600</name>
</gene>
<dbReference type="EMBL" id="LR877166">
    <property type="protein sequence ID" value="CAD2221694.1"/>
    <property type="molecule type" value="Genomic_DNA"/>
</dbReference>
<dbReference type="InterPro" id="IPR009030">
    <property type="entry name" value="Growth_fac_rcpt_cys_sf"/>
</dbReference>
<dbReference type="SUPFAM" id="SSF57184">
    <property type="entry name" value="Growth factor receptor domain"/>
    <property type="match status" value="2"/>
</dbReference>
<evidence type="ECO:0000256" key="2">
    <source>
        <dbReference type="SAM" id="Phobius"/>
    </source>
</evidence>
<organism evidence="3 4">
    <name type="scientific">Angomonas deanei</name>
    <dbReference type="NCBI Taxonomy" id="59799"/>
    <lineage>
        <taxon>Eukaryota</taxon>
        <taxon>Discoba</taxon>
        <taxon>Euglenozoa</taxon>
        <taxon>Kinetoplastea</taxon>
        <taxon>Metakinetoplastina</taxon>
        <taxon>Trypanosomatida</taxon>
        <taxon>Trypanosomatidae</taxon>
        <taxon>Strigomonadinae</taxon>
        <taxon>Angomonas</taxon>
    </lineage>
</organism>
<evidence type="ECO:0000313" key="3">
    <source>
        <dbReference type="EMBL" id="CAD2221694.1"/>
    </source>
</evidence>
<reference evidence="3 4" key="1">
    <citation type="submission" date="2020-08" db="EMBL/GenBank/DDBJ databases">
        <authorList>
            <person name="Newling K."/>
            <person name="Davey J."/>
            <person name="Forrester S."/>
        </authorList>
    </citation>
    <scope>NUCLEOTIDE SEQUENCE [LARGE SCALE GENOMIC DNA]</scope>
    <source>
        <strain evidence="4">Crithidia deanei Carvalho (ATCC PRA-265)</strain>
    </source>
</reference>
<proteinExistence type="predicted"/>
<keyword evidence="2" id="KW-0472">Membrane</keyword>
<keyword evidence="2" id="KW-1133">Transmembrane helix</keyword>
<dbReference type="OrthoDB" id="19138at2759"/>
<evidence type="ECO:0000313" key="4">
    <source>
        <dbReference type="Proteomes" id="UP000515908"/>
    </source>
</evidence>
<dbReference type="Proteomes" id="UP000515908">
    <property type="component" value="Chromosome 22"/>
</dbReference>
<feature type="region of interest" description="Disordered" evidence="1">
    <location>
        <begin position="283"/>
        <end position="314"/>
    </location>
</feature>
<evidence type="ECO:0000256" key="1">
    <source>
        <dbReference type="SAM" id="MobiDB-lite"/>
    </source>
</evidence>
<dbReference type="VEuPathDB" id="TriTrypDB:ADEAN_000922600"/>
<name>A0A7G2CRT6_9TRYP</name>
<dbReference type="PANTHER" id="PTHR45756:SF1">
    <property type="entry name" value="PROTEIN KINASE DOMAIN CONTAINING PROTEIN"/>
    <property type="match status" value="1"/>
</dbReference>